<proteinExistence type="inferred from homology"/>
<name>A0ABR3QEQ5_9TREE</name>
<keyword evidence="4" id="KW-0378">Hydrolase</keyword>
<dbReference type="EMBL" id="JBBXJM010000001">
    <property type="protein sequence ID" value="KAL1413198.1"/>
    <property type="molecule type" value="Genomic_DNA"/>
</dbReference>
<keyword evidence="2" id="KW-0121">Carboxypeptidase</keyword>
<evidence type="ECO:0000256" key="3">
    <source>
        <dbReference type="ARBA" id="ARBA00022670"/>
    </source>
</evidence>
<feature type="signal peptide" evidence="6">
    <location>
        <begin position="1"/>
        <end position="27"/>
    </location>
</feature>
<evidence type="ECO:0000313" key="8">
    <source>
        <dbReference type="Proteomes" id="UP001565368"/>
    </source>
</evidence>
<evidence type="ECO:0000256" key="2">
    <source>
        <dbReference type="ARBA" id="ARBA00022645"/>
    </source>
</evidence>
<dbReference type="SUPFAM" id="SSF53474">
    <property type="entry name" value="alpha/beta-Hydrolases"/>
    <property type="match status" value="1"/>
</dbReference>
<dbReference type="RefSeq" id="XP_069213142.1">
    <property type="nucleotide sequence ID" value="XM_069349598.1"/>
</dbReference>
<organism evidence="7 8">
    <name type="scientific">Vanrija albida</name>
    <dbReference type="NCBI Taxonomy" id="181172"/>
    <lineage>
        <taxon>Eukaryota</taxon>
        <taxon>Fungi</taxon>
        <taxon>Dikarya</taxon>
        <taxon>Basidiomycota</taxon>
        <taxon>Agaricomycotina</taxon>
        <taxon>Tremellomycetes</taxon>
        <taxon>Trichosporonales</taxon>
        <taxon>Trichosporonaceae</taxon>
        <taxon>Vanrija</taxon>
    </lineage>
</organism>
<keyword evidence="3" id="KW-0645">Protease</keyword>
<dbReference type="PANTHER" id="PTHR11802">
    <property type="entry name" value="SERINE PROTEASE FAMILY S10 SERINE CARBOXYPEPTIDASE"/>
    <property type="match status" value="1"/>
</dbReference>
<feature type="chain" id="PRO_5046343377" description="AB hydrolase-1 domain-containing protein" evidence="6">
    <location>
        <begin position="28"/>
        <end position="482"/>
    </location>
</feature>
<evidence type="ECO:0008006" key="9">
    <source>
        <dbReference type="Google" id="ProtNLM"/>
    </source>
</evidence>
<dbReference type="InterPro" id="IPR001563">
    <property type="entry name" value="Peptidase_S10"/>
</dbReference>
<dbReference type="PANTHER" id="PTHR11802:SF201">
    <property type="entry name" value="CARBOXYPEPTIDASE"/>
    <property type="match status" value="1"/>
</dbReference>
<evidence type="ECO:0000256" key="1">
    <source>
        <dbReference type="ARBA" id="ARBA00009431"/>
    </source>
</evidence>
<reference evidence="7 8" key="1">
    <citation type="submission" date="2023-08" db="EMBL/GenBank/DDBJ databases">
        <title>Annotated Genome Sequence of Vanrija albida AlHP1.</title>
        <authorList>
            <person name="Herzog R."/>
        </authorList>
    </citation>
    <scope>NUCLEOTIDE SEQUENCE [LARGE SCALE GENOMIC DNA]</scope>
    <source>
        <strain evidence="7 8">AlHP1</strain>
    </source>
</reference>
<accession>A0ABR3QEQ5</accession>
<dbReference type="Gene3D" id="3.40.50.1820">
    <property type="entry name" value="alpha/beta hydrolase"/>
    <property type="match status" value="2"/>
</dbReference>
<dbReference type="Pfam" id="PF00450">
    <property type="entry name" value="Peptidase_S10"/>
    <property type="match status" value="1"/>
</dbReference>
<evidence type="ECO:0000256" key="4">
    <source>
        <dbReference type="ARBA" id="ARBA00022801"/>
    </source>
</evidence>
<comment type="similarity">
    <text evidence="1">Belongs to the peptidase S10 family.</text>
</comment>
<dbReference type="Proteomes" id="UP001565368">
    <property type="component" value="Unassembled WGS sequence"/>
</dbReference>
<keyword evidence="5" id="KW-0325">Glycoprotein</keyword>
<evidence type="ECO:0000256" key="6">
    <source>
        <dbReference type="SAM" id="SignalP"/>
    </source>
</evidence>
<gene>
    <name evidence="7" type="ORF">Q8F55_000949</name>
</gene>
<dbReference type="PRINTS" id="PR00724">
    <property type="entry name" value="CRBOXYPTASEC"/>
</dbReference>
<protein>
    <recommendedName>
        <fullName evidence="9">AB hydrolase-1 domain-containing protein</fullName>
    </recommendedName>
</protein>
<dbReference type="GeneID" id="95981992"/>
<dbReference type="Gene3D" id="1.10.287.410">
    <property type="match status" value="1"/>
</dbReference>
<comment type="caution">
    <text evidence="7">The sequence shown here is derived from an EMBL/GenBank/DDBJ whole genome shotgun (WGS) entry which is preliminary data.</text>
</comment>
<keyword evidence="8" id="KW-1185">Reference proteome</keyword>
<evidence type="ECO:0000256" key="5">
    <source>
        <dbReference type="ARBA" id="ARBA00023180"/>
    </source>
</evidence>
<keyword evidence="6" id="KW-0732">Signal</keyword>
<sequence length="482" mass="52695">MATRLLALLSPFLLLLLTVALAPQLQALTSSAGSTGPRTPLSVTAITQLDCGNGAHDVISGWVHLATGDMFWSLFKARAGTPGLVVHFQGGPGFSAYDHAFLGAGPCQITRGSNGTVAALTPAPYPWTEHASLLVVDYPVGTGFSSYENPLRPRTAPNTSAAAALDFDAFLQVFLAEFSSYATQPLVLHSVSYGGTYAPHIAEVVNKRNEERPSGRIVKPIDAIVLGNPLGDMVAQIELAEKLPACQDALAIAIEDNTTENRRNAREKCDPFDEDGFQLALRNRYDRREEHCFPVFKCFWWIEPLQSFMNSGTLRRLLGAPPTDVFRWPVVGPAALNFHAEADHYQSAYRLLTPALEAGTRLLVYSGKQDTICGWRSTLSWMRRLSSPHRAAFNNASFVPLPPGLGSGDIMGAGTDYTLLRIEDAGHIVEFDQPALIQAVIAAAVKGRNYNPFAQDPEPIHDQWWFTKWWWAAHSPESVLIS</sequence>
<dbReference type="InterPro" id="IPR029058">
    <property type="entry name" value="AB_hydrolase_fold"/>
</dbReference>
<evidence type="ECO:0000313" key="7">
    <source>
        <dbReference type="EMBL" id="KAL1413198.1"/>
    </source>
</evidence>